<dbReference type="InterPro" id="IPR030378">
    <property type="entry name" value="G_CP_dom"/>
</dbReference>
<dbReference type="FunFam" id="3.40.50.300:FF:000559">
    <property type="entry name" value="Nuclear/nucleolar GTPase 2"/>
    <property type="match status" value="1"/>
</dbReference>
<dbReference type="InterPro" id="IPR012971">
    <property type="entry name" value="NOG2_N_dom"/>
</dbReference>
<dbReference type="STRING" id="1358809.S7WAV3"/>
<dbReference type="PROSITE" id="PS51721">
    <property type="entry name" value="G_CP"/>
    <property type="match status" value="1"/>
</dbReference>
<feature type="coiled-coil region" evidence="8">
    <location>
        <begin position="126"/>
        <end position="176"/>
    </location>
</feature>
<dbReference type="PRINTS" id="PR00326">
    <property type="entry name" value="GTP1OBG"/>
</dbReference>
<keyword evidence="6 7" id="KW-0539">Nucleus</keyword>
<gene>
    <name evidence="10" type="ORF">SLOPH_1401</name>
</gene>
<name>S7WAV3_SPRLO</name>
<comment type="subcellular location">
    <subcellularLocation>
        <location evidence="2 7">Nucleus</location>
        <location evidence="2 7">Nucleolus</location>
    </subcellularLocation>
</comment>
<dbReference type="Pfam" id="PF08153">
    <property type="entry name" value="NGP1NT"/>
    <property type="match status" value="1"/>
</dbReference>
<dbReference type="GO" id="GO:0030687">
    <property type="term" value="C:preribosome, large subunit precursor"/>
    <property type="evidence" value="ECO:0007669"/>
    <property type="project" value="EnsemblFungi"/>
</dbReference>
<comment type="function">
    <text evidence="1 7">GTPase that associates with pre-60S ribosomal subunits in the nucleolus and is required for their nuclear export and maturation.</text>
</comment>
<keyword evidence="8" id="KW-0175">Coiled coil</keyword>
<protein>
    <recommendedName>
        <fullName evidence="3 7">Nucleolar GTP-binding protein 2</fullName>
    </recommendedName>
</protein>
<dbReference type="HOGENOM" id="CLU_011106_4_0_1"/>
<dbReference type="Gene3D" id="1.10.1580.10">
    <property type="match status" value="1"/>
</dbReference>
<evidence type="ECO:0000313" key="10">
    <source>
        <dbReference type="EMBL" id="EPR80051.1"/>
    </source>
</evidence>
<keyword evidence="11" id="KW-1185">Reference proteome</keyword>
<evidence type="ECO:0000256" key="8">
    <source>
        <dbReference type="SAM" id="Coils"/>
    </source>
</evidence>
<feature type="domain" description="CP-type G" evidence="9">
    <location>
        <begin position="181"/>
        <end position="343"/>
    </location>
</feature>
<dbReference type="InterPro" id="IPR050755">
    <property type="entry name" value="TRAFAC_YlqF/YawG_RiboMat"/>
</dbReference>
<evidence type="ECO:0000256" key="6">
    <source>
        <dbReference type="ARBA" id="ARBA00023242"/>
    </source>
</evidence>
<organism evidence="10 11">
    <name type="scientific">Spraguea lophii (strain 42_110)</name>
    <name type="common">Microsporidian parasite</name>
    <dbReference type="NCBI Taxonomy" id="1358809"/>
    <lineage>
        <taxon>Eukaryota</taxon>
        <taxon>Fungi</taxon>
        <taxon>Fungi incertae sedis</taxon>
        <taxon>Microsporidia</taxon>
        <taxon>Spragueidae</taxon>
        <taxon>Spraguea</taxon>
    </lineage>
</organism>
<evidence type="ECO:0000256" key="2">
    <source>
        <dbReference type="ARBA" id="ARBA00004604"/>
    </source>
</evidence>
<dbReference type="EMBL" id="ATCN01000025">
    <property type="protein sequence ID" value="EPR80051.1"/>
    <property type="molecule type" value="Genomic_DNA"/>
</dbReference>
<dbReference type="AlphaFoldDB" id="S7WAV3"/>
<proteinExistence type="inferred from homology"/>
<dbReference type="SUPFAM" id="SSF52540">
    <property type="entry name" value="P-loop containing nucleoside triphosphate hydrolases"/>
    <property type="match status" value="1"/>
</dbReference>
<dbReference type="InterPro" id="IPR027417">
    <property type="entry name" value="P-loop_NTPase"/>
</dbReference>
<dbReference type="GO" id="GO:0005525">
    <property type="term" value="F:GTP binding"/>
    <property type="evidence" value="ECO:0007669"/>
    <property type="project" value="UniProtKB-KW"/>
</dbReference>
<keyword evidence="5 7" id="KW-0342">GTP-binding</keyword>
<dbReference type="Gene3D" id="3.40.50.300">
    <property type="entry name" value="P-loop containing nucleotide triphosphate hydrolases"/>
    <property type="match status" value="1"/>
</dbReference>
<dbReference type="Pfam" id="PF01926">
    <property type="entry name" value="MMR_HSR1"/>
    <property type="match status" value="1"/>
</dbReference>
<dbReference type="PANTHER" id="PTHR11089:SF9">
    <property type="entry name" value="NUCLEOLAR GTP-BINDING PROTEIN 2"/>
    <property type="match status" value="1"/>
</dbReference>
<dbReference type="InParanoid" id="S7WAV3"/>
<evidence type="ECO:0000259" key="9">
    <source>
        <dbReference type="PROSITE" id="PS51721"/>
    </source>
</evidence>
<evidence type="ECO:0000313" key="11">
    <source>
        <dbReference type="Proteomes" id="UP000014978"/>
    </source>
</evidence>
<evidence type="ECO:0000256" key="7">
    <source>
        <dbReference type="RuleBase" id="RU364023"/>
    </source>
</evidence>
<dbReference type="CDD" id="cd01858">
    <property type="entry name" value="NGP_1"/>
    <property type="match status" value="1"/>
</dbReference>
<dbReference type="InterPro" id="IPR024929">
    <property type="entry name" value="GNL2_CP_dom"/>
</dbReference>
<evidence type="ECO:0000256" key="1">
    <source>
        <dbReference type="ARBA" id="ARBA00003892"/>
    </source>
</evidence>
<evidence type="ECO:0000256" key="3">
    <source>
        <dbReference type="ARBA" id="ARBA00022127"/>
    </source>
</evidence>
<dbReference type="GO" id="GO:2000200">
    <property type="term" value="P:regulation of ribosomal subunit export from nucleus"/>
    <property type="evidence" value="ECO:0007669"/>
    <property type="project" value="EnsemblFungi"/>
</dbReference>
<dbReference type="OMA" id="KNPEDHI"/>
<evidence type="ECO:0000256" key="4">
    <source>
        <dbReference type="ARBA" id="ARBA00022741"/>
    </source>
</evidence>
<dbReference type="GO" id="GO:0005730">
    <property type="term" value="C:nucleolus"/>
    <property type="evidence" value="ECO:0007669"/>
    <property type="project" value="UniProtKB-SubCell"/>
</dbReference>
<dbReference type="GO" id="GO:0070180">
    <property type="term" value="F:large ribosomal subunit rRNA binding"/>
    <property type="evidence" value="ECO:0007669"/>
    <property type="project" value="EnsemblFungi"/>
</dbReference>
<comment type="caution">
    <text evidence="10">The sequence shown here is derived from an EMBL/GenBank/DDBJ whole genome shotgun (WGS) entry which is preliminary data.</text>
</comment>
<dbReference type="InterPro" id="IPR023179">
    <property type="entry name" value="GTP-bd_ortho_bundle_sf"/>
</dbReference>
<reference evidence="11" key="1">
    <citation type="journal article" date="2013" name="PLoS Genet.">
        <title>The genome of Spraguea lophii and the basis of host-microsporidian interactions.</title>
        <authorList>
            <person name="Campbell S.E."/>
            <person name="Williams T.A."/>
            <person name="Yousuf A."/>
            <person name="Soanes D.M."/>
            <person name="Paszkiewicz K.H."/>
            <person name="Williams B.A.P."/>
        </authorList>
    </citation>
    <scope>NUCLEOTIDE SEQUENCE [LARGE SCALE GENOMIC DNA]</scope>
    <source>
        <strain evidence="11">42_110</strain>
    </source>
</reference>
<dbReference type="GO" id="GO:0000055">
    <property type="term" value="P:ribosomal large subunit export from nucleus"/>
    <property type="evidence" value="ECO:0007669"/>
    <property type="project" value="EnsemblFungi"/>
</dbReference>
<keyword evidence="4 7" id="KW-0547">Nucleotide-binding</keyword>
<dbReference type="VEuPathDB" id="MicrosporidiaDB:SLOPH_1401"/>
<dbReference type="Proteomes" id="UP000014978">
    <property type="component" value="Unassembled WGS sequence"/>
</dbReference>
<dbReference type="GO" id="GO:0005654">
    <property type="term" value="C:nucleoplasm"/>
    <property type="evidence" value="ECO:0007669"/>
    <property type="project" value="EnsemblFungi"/>
</dbReference>
<sequence>MKENFYRSKAKVNYIKMLRSGKPTFNASGEIIKPGAFQRTEAPTSHIPPDRMWFQNSRIVNQSEIDKYKETVENKQPYKVVINRGIVPFSLFSDNTKKLKVKVNHQVIFGKNARRKKVNMESLVGLNSVNDKNTKIEENKNNYEDDIMRYKENCKSREEEHEVKVKENNYEKVKGQSRRIWNELYKVVDSSDVIAHVLDARDPMGTICICIEKYIKKNAPHKQIIYVLNKVDLIPTAITAKWLRILSKTHPTIAFHSNKLSYNYGRNNLVSLLRQYSKLYSHKKSISIGFIGYPNIGKSSIINILAKKDVCTVAPTAGETKTWQYITLMKRINLIDCPGIVPYTTEEEAVVRGAIRVEKLDMPELYINKLVEIAKEGISKKYSLEFKDADDLLDKFSERYKKYNKNGEKDIFTAAQIILNDWVKGKIAYFVKPPVDDIEKTS</sequence>
<dbReference type="OrthoDB" id="444945at2759"/>
<dbReference type="PANTHER" id="PTHR11089">
    <property type="entry name" value="GTP-BINDING PROTEIN-RELATED"/>
    <property type="match status" value="1"/>
</dbReference>
<evidence type="ECO:0000256" key="5">
    <source>
        <dbReference type="ARBA" id="ARBA00023134"/>
    </source>
</evidence>
<dbReference type="InterPro" id="IPR006073">
    <property type="entry name" value="GTP-bd"/>
</dbReference>
<dbReference type="FunCoup" id="S7WAV3">
    <property type="interactions" value="142"/>
</dbReference>
<accession>S7WAV3</accession>
<comment type="similarity">
    <text evidence="7">Belongs to the TRAFAC class YlqF/YawG GTPase family. NOG2 subfamily.</text>
</comment>